<feature type="transmembrane region" description="Helical" evidence="1">
    <location>
        <begin position="317"/>
        <end position="334"/>
    </location>
</feature>
<sequence>MAPSLVIYLVSPKEYASICKAGRSQHVQECDSLSAATFRRASRSFTATYALILAIDVAIPAAIGKKGIKQLLRKAQEKAIRTGLSFTALFLSHAFILAFLIRTRQKLVQRLGHPPPCKSLRYFRSLCSTEYFPPIISGVLSGTALVIHPPGHRRVGIAIYLFTRTVEAFYRFMDDEGYLPNLPWWFGLWMMFPFASGQLILAMVYDDDCFPNSLKSFLMGFSNSYLKKRPTDYPTHLAWPGTDAIINNIAEISRKNYPKFESPVLRPGAFIVPPFFQEVSPILNSAHPSIPYLSCALLHPDNPSCTKVLLGFCAKELVSVSKFMFVFYAGLGLLRYKKVKKDPLSFIVMTVEKIAGASAFVTFCIGTCWACICAFQRILPRNFLPRGRYV</sequence>
<keyword evidence="1" id="KW-0472">Membrane</keyword>
<dbReference type="OrthoDB" id="291792at2759"/>
<accession>A0A1U7LUD0</accession>
<evidence type="ECO:0000313" key="2">
    <source>
        <dbReference type="EMBL" id="OLL26280.1"/>
    </source>
</evidence>
<dbReference type="OMA" id="ASEHAYP"/>
<reference evidence="2 3" key="1">
    <citation type="submission" date="2016-04" db="EMBL/GenBank/DDBJ databases">
        <title>Evolutionary innovation and constraint leading to complex multicellularity in the Ascomycota.</title>
        <authorList>
            <person name="Cisse O."/>
            <person name="Nguyen A."/>
            <person name="Hewitt D.A."/>
            <person name="Jedd G."/>
            <person name="Stajich J.E."/>
        </authorList>
    </citation>
    <scope>NUCLEOTIDE SEQUENCE [LARGE SCALE GENOMIC DNA]</scope>
    <source>
        <strain evidence="2 3">DAH-3</strain>
    </source>
</reference>
<keyword evidence="1" id="KW-1133">Transmembrane helix</keyword>
<dbReference type="InterPro" id="IPR026749">
    <property type="entry name" value="Tmem135"/>
</dbReference>
<keyword evidence="1" id="KW-0812">Transmembrane</keyword>
<dbReference type="Proteomes" id="UP000186594">
    <property type="component" value="Unassembled WGS sequence"/>
</dbReference>
<keyword evidence="3" id="KW-1185">Reference proteome</keyword>
<organism evidence="2 3">
    <name type="scientific">Neolecta irregularis (strain DAH-3)</name>
    <dbReference type="NCBI Taxonomy" id="1198029"/>
    <lineage>
        <taxon>Eukaryota</taxon>
        <taxon>Fungi</taxon>
        <taxon>Dikarya</taxon>
        <taxon>Ascomycota</taxon>
        <taxon>Taphrinomycotina</taxon>
        <taxon>Neolectales</taxon>
        <taxon>Neolectaceae</taxon>
        <taxon>Neolecta</taxon>
    </lineage>
</organism>
<dbReference type="AlphaFoldDB" id="A0A1U7LUD0"/>
<feature type="transmembrane region" description="Helical" evidence="1">
    <location>
        <begin position="44"/>
        <end position="63"/>
    </location>
</feature>
<comment type="caution">
    <text evidence="2">The sequence shown here is derived from an EMBL/GenBank/DDBJ whole genome shotgun (WGS) entry which is preliminary data.</text>
</comment>
<feature type="transmembrane region" description="Helical" evidence="1">
    <location>
        <begin position="83"/>
        <end position="101"/>
    </location>
</feature>
<feature type="transmembrane region" description="Helical" evidence="1">
    <location>
        <begin position="354"/>
        <end position="379"/>
    </location>
</feature>
<gene>
    <name evidence="2" type="ORF">NEOLI_002718</name>
</gene>
<evidence type="ECO:0000313" key="3">
    <source>
        <dbReference type="Proteomes" id="UP000186594"/>
    </source>
</evidence>
<proteinExistence type="predicted"/>
<feature type="transmembrane region" description="Helical" evidence="1">
    <location>
        <begin position="184"/>
        <end position="205"/>
    </location>
</feature>
<dbReference type="EMBL" id="LXFE01000209">
    <property type="protein sequence ID" value="OLL26280.1"/>
    <property type="molecule type" value="Genomic_DNA"/>
</dbReference>
<name>A0A1U7LUD0_NEOID</name>
<evidence type="ECO:0000256" key="1">
    <source>
        <dbReference type="SAM" id="Phobius"/>
    </source>
</evidence>
<dbReference type="PANTHER" id="PTHR12459">
    <property type="entry name" value="TRANSMEMBRANE PROTEIN 135-RELATED"/>
    <property type="match status" value="1"/>
</dbReference>
<protein>
    <submittedName>
        <fullName evidence="2">Uncharacterized protein</fullName>
    </submittedName>
</protein>
<dbReference type="PANTHER" id="PTHR12459:SF19">
    <property type="entry name" value="TRANSMEMBRANE PROTEIN 135 N-TERMINAL DOMAIN-CONTAINING PROTEIN"/>
    <property type="match status" value="1"/>
</dbReference>